<reference evidence="5 6" key="1">
    <citation type="submission" date="2022-07" db="EMBL/GenBank/DDBJ databases">
        <title>Mucilaginibacter sp. JC4.</title>
        <authorList>
            <person name="Le V."/>
            <person name="Ko S.-R."/>
            <person name="Ahn C.-Y."/>
            <person name="Oh H.-M."/>
        </authorList>
    </citation>
    <scope>NUCLEOTIDE SEQUENCE [LARGE SCALE GENOMIC DNA]</scope>
    <source>
        <strain evidence="5 6">JC4</strain>
    </source>
</reference>
<proteinExistence type="predicted"/>
<comment type="subcellular location">
    <subcellularLocation>
        <location evidence="1">Membrane</location>
    </subcellularLocation>
</comment>
<gene>
    <name evidence="5" type="ORF">NPE20_01005</name>
</gene>
<evidence type="ECO:0000256" key="1">
    <source>
        <dbReference type="ARBA" id="ARBA00004370"/>
    </source>
</evidence>
<dbReference type="RefSeq" id="WP_256536726.1">
    <property type="nucleotide sequence ID" value="NZ_JANHOH010000001.1"/>
</dbReference>
<sequence length="855" mass="98368">MKYFKILFCLILLFIRPQLHAQSIKNDSITIAVAPEYDKVGKVRRLFFGENYRKLWAVPVKIKVFHLQTEKGGLTIVQKGGGMQTKSLRLRDPSGQEWVLRTIQKYAERVLPPNLRQGVARDILQDQVSTANPFAALTVPPLADALHILHANPQIVYVPDDPALGKYRKDFANDVFLFEEHEPLESDKTDNTTKVQEKLRDDNDVRFDYKMVLRARLLDMILGDWDRHDDQWRWNKNKKGKSTVYTPIPRDRDQVYYKTGGIFPWIVAHQWLKARFQPYSSKIRDIKAWNLSGQYFDRYFLNQLSETDWKEQIAYVQANLTDKVIEDAFKRLPGDIYKLSAPQLISTMKARRDNIATEALEYYRFLAQIVEVPLSDKREHFDIRQETNGKLNITINKVTKNDSLAQIIYHREFEPNDTKEIRLYGFDGKDVFNVTGEGRSPIKVRMIGGSDVDTFKVAASVDNKRNLYIYDRSDKTNIVPDRSEAKLRLSTDTAVNNYDKKSYRFDRFEPIILGQYNNDYGVSLVGGFSYVKHGFRKEPHAYKHELLIDYSLARKSFFITYAADYRGAIGNNDLNINVVSRGPNSVNNFFGIGNETQFIDRGNKEIEFYRNRYDLINADVRLAHQYSKLRLNAGVAGQYYTSAQDNNMLKFLNTYAVANPQQDVFSSRVYAGLVAGADYDTRNNANSPSKGVLWHTTLTGLQQLNRGNDRFGQLLSEFTFFLKPTGSSDFVISNKTGVGTTVGDAAYYQQLKLGGMHNLRGFHSWRFTGRTMAYNNFDVRLKLFDFNSYLFPGSVGITGFNDVGRVWVPNESSSKWHDGYGYGVYVVPAELIFIQFSQGFSTEGRINYISLGYRF</sequence>
<organism evidence="5 6">
    <name type="scientific">Mucilaginibacter aquariorum</name>
    <dbReference type="NCBI Taxonomy" id="2967225"/>
    <lineage>
        <taxon>Bacteria</taxon>
        <taxon>Pseudomonadati</taxon>
        <taxon>Bacteroidota</taxon>
        <taxon>Sphingobacteriia</taxon>
        <taxon>Sphingobacteriales</taxon>
        <taxon>Sphingobacteriaceae</taxon>
        <taxon>Mucilaginibacter</taxon>
    </lineage>
</organism>
<name>A0ABT1SWC3_9SPHI</name>
<evidence type="ECO:0000256" key="2">
    <source>
        <dbReference type="ARBA" id="ARBA00023136"/>
    </source>
</evidence>
<keyword evidence="2" id="KW-0472">Membrane</keyword>
<dbReference type="InterPro" id="IPR000184">
    <property type="entry name" value="Bac_surfAg_D15"/>
</dbReference>
<dbReference type="Pfam" id="PF01103">
    <property type="entry name" value="Omp85"/>
    <property type="match status" value="1"/>
</dbReference>
<dbReference type="Gene3D" id="2.40.160.50">
    <property type="entry name" value="membrane protein fhac: a member of the omp85/tpsb transporter family"/>
    <property type="match status" value="1"/>
</dbReference>
<dbReference type="Proteomes" id="UP001204376">
    <property type="component" value="Unassembled WGS sequence"/>
</dbReference>
<evidence type="ECO:0000256" key="3">
    <source>
        <dbReference type="SAM" id="SignalP"/>
    </source>
</evidence>
<evidence type="ECO:0000313" key="6">
    <source>
        <dbReference type="Proteomes" id="UP001204376"/>
    </source>
</evidence>
<evidence type="ECO:0000313" key="5">
    <source>
        <dbReference type="EMBL" id="MCQ6956510.1"/>
    </source>
</evidence>
<dbReference type="EMBL" id="JANHOH010000001">
    <property type="protein sequence ID" value="MCQ6956510.1"/>
    <property type="molecule type" value="Genomic_DNA"/>
</dbReference>
<keyword evidence="6" id="KW-1185">Reference proteome</keyword>
<evidence type="ECO:0000259" key="4">
    <source>
        <dbReference type="Pfam" id="PF01103"/>
    </source>
</evidence>
<accession>A0ABT1SWC3</accession>
<comment type="caution">
    <text evidence="5">The sequence shown here is derived from an EMBL/GenBank/DDBJ whole genome shotgun (WGS) entry which is preliminary data.</text>
</comment>
<feature type="domain" description="Bacterial surface antigen (D15)" evidence="4">
    <location>
        <begin position="602"/>
        <end position="826"/>
    </location>
</feature>
<feature type="signal peptide" evidence="3">
    <location>
        <begin position="1"/>
        <end position="21"/>
    </location>
</feature>
<keyword evidence="3" id="KW-0732">Signal</keyword>
<feature type="chain" id="PRO_5047018418" evidence="3">
    <location>
        <begin position="22"/>
        <end position="855"/>
    </location>
</feature>
<protein>
    <submittedName>
        <fullName evidence="5">Outer membrane protein assembly factor</fullName>
    </submittedName>
</protein>